<feature type="DNA-binding region" description="Homeobox" evidence="5">
    <location>
        <begin position="174"/>
        <end position="233"/>
    </location>
</feature>
<evidence type="ECO:0000256" key="4">
    <source>
        <dbReference type="ARBA" id="ARBA00023242"/>
    </source>
</evidence>
<feature type="compositionally biased region" description="Basic and acidic residues" evidence="7">
    <location>
        <begin position="350"/>
        <end position="366"/>
    </location>
</feature>
<protein>
    <recommendedName>
        <fullName evidence="8">Homeobox domain-containing protein</fullName>
    </recommendedName>
</protein>
<dbReference type="InterPro" id="IPR051000">
    <property type="entry name" value="Homeobox_DNA-bind_prot"/>
</dbReference>
<evidence type="ECO:0000313" key="9">
    <source>
        <dbReference type="EMBL" id="KAF8482021.1"/>
    </source>
</evidence>
<dbReference type="GO" id="GO:0000978">
    <property type="term" value="F:RNA polymerase II cis-regulatory region sequence-specific DNA binding"/>
    <property type="evidence" value="ECO:0007669"/>
    <property type="project" value="TreeGrafter"/>
</dbReference>
<reference evidence="9" key="1">
    <citation type="submission" date="2019-10" db="EMBL/GenBank/DDBJ databases">
        <authorList>
            <consortium name="DOE Joint Genome Institute"/>
            <person name="Kuo A."/>
            <person name="Miyauchi S."/>
            <person name="Kiss E."/>
            <person name="Drula E."/>
            <person name="Kohler A."/>
            <person name="Sanchez-Garcia M."/>
            <person name="Andreopoulos B."/>
            <person name="Barry K.W."/>
            <person name="Bonito G."/>
            <person name="Buee M."/>
            <person name="Carver A."/>
            <person name="Chen C."/>
            <person name="Cichocki N."/>
            <person name="Clum A."/>
            <person name="Culley D."/>
            <person name="Crous P.W."/>
            <person name="Fauchery L."/>
            <person name="Girlanda M."/>
            <person name="Hayes R."/>
            <person name="Keri Z."/>
            <person name="LaButti K."/>
            <person name="Lipzen A."/>
            <person name="Lombard V."/>
            <person name="Magnuson J."/>
            <person name="Maillard F."/>
            <person name="Morin E."/>
            <person name="Murat C."/>
            <person name="Nolan M."/>
            <person name="Ohm R."/>
            <person name="Pangilinan J."/>
            <person name="Pereira M."/>
            <person name="Perotto S."/>
            <person name="Peter M."/>
            <person name="Riley R."/>
            <person name="Sitrit Y."/>
            <person name="Stielow B."/>
            <person name="Szollosi G."/>
            <person name="Zifcakova L."/>
            <person name="Stursova M."/>
            <person name="Spatafora J.W."/>
            <person name="Tedersoo L."/>
            <person name="Vaario L.-M."/>
            <person name="Yamada A."/>
            <person name="Yan M."/>
            <person name="Wang P."/>
            <person name="Xu J."/>
            <person name="Bruns T."/>
            <person name="Baldrian P."/>
            <person name="Vilgalys R."/>
            <person name="Henrissat B."/>
            <person name="Grigoriev I.V."/>
            <person name="Hibbett D."/>
            <person name="Nagy L.G."/>
            <person name="Martin F.M."/>
        </authorList>
    </citation>
    <scope>NUCLEOTIDE SEQUENCE</scope>
    <source>
        <strain evidence="9">Prilba</strain>
    </source>
</reference>
<dbReference type="GO" id="GO:0005634">
    <property type="term" value="C:nucleus"/>
    <property type="evidence" value="ECO:0007669"/>
    <property type="project" value="UniProtKB-SubCell"/>
</dbReference>
<organism evidence="9 10">
    <name type="scientific">Russula ochroleuca</name>
    <dbReference type="NCBI Taxonomy" id="152965"/>
    <lineage>
        <taxon>Eukaryota</taxon>
        <taxon>Fungi</taxon>
        <taxon>Dikarya</taxon>
        <taxon>Basidiomycota</taxon>
        <taxon>Agaricomycotina</taxon>
        <taxon>Agaricomycetes</taxon>
        <taxon>Russulales</taxon>
        <taxon>Russulaceae</taxon>
        <taxon>Russula</taxon>
    </lineage>
</organism>
<comment type="subcellular location">
    <subcellularLocation>
        <location evidence="1 5 6">Nucleus</location>
    </subcellularLocation>
</comment>
<evidence type="ECO:0000256" key="2">
    <source>
        <dbReference type="ARBA" id="ARBA00023125"/>
    </source>
</evidence>
<feature type="compositionally biased region" description="Low complexity" evidence="7">
    <location>
        <begin position="50"/>
        <end position="63"/>
    </location>
</feature>
<evidence type="ECO:0000256" key="5">
    <source>
        <dbReference type="PROSITE-ProRule" id="PRU00108"/>
    </source>
</evidence>
<evidence type="ECO:0000256" key="1">
    <source>
        <dbReference type="ARBA" id="ARBA00004123"/>
    </source>
</evidence>
<feature type="region of interest" description="Disordered" evidence="7">
    <location>
        <begin position="139"/>
        <end position="160"/>
    </location>
</feature>
<comment type="caution">
    <text evidence="9">The sequence shown here is derived from an EMBL/GenBank/DDBJ whole genome shotgun (WGS) entry which is preliminary data.</text>
</comment>
<feature type="compositionally biased region" description="Polar residues" evidence="7">
    <location>
        <begin position="40"/>
        <end position="49"/>
    </location>
</feature>
<keyword evidence="3 5" id="KW-0371">Homeobox</keyword>
<dbReference type="AlphaFoldDB" id="A0A9P5TAX0"/>
<dbReference type="PANTHER" id="PTHR24324">
    <property type="entry name" value="HOMEOBOX PROTEIN HHEX"/>
    <property type="match status" value="1"/>
</dbReference>
<gene>
    <name evidence="9" type="ORF">DFH94DRAFT_734588</name>
</gene>
<feature type="region of interest" description="Disordered" evidence="7">
    <location>
        <begin position="37"/>
        <end position="110"/>
    </location>
</feature>
<sequence length="483" mass="52288">MLLCVICWVRGEGGKPVKSRPRRHLAFIIQPAQLARDTPVKSNSLPSINTTRMRPPTRSTRSIRPPPNANNARRSSRGATGPPHAVASHSEVTTTSPKPELKSRSKSKPKLQSIIIAATADADADIKVDPATFVFENQSQNNHDQSQSHPESESLPLLGPGVAGTIVLGLGKPPPRSRQRLSSDKLEALDASFRRNTHPSRKEKEAICKDLDMDLKTVTIWFQNKRQTVARSRRQLGFEGAATPTAAMDMLASASATMSPLVATEEPSVSLASATVVLPSAGAQRSYPGCPSLSQSAPRYLHASSCDSIPKPHPPRVPLSAVTHDPNVFFFESARTEISSSTCVSSPSPDLRKPGDWSIHPEDLWKHIPSSPAQPTLSSPDVSPDINTPSRSSRLLVQRPRTLEWACARSSKRRRTNPGAVYHEDGETDSECNPTDGPGACCSSFSISEARVPLECYDRYPLDVVHGAVLLLGLKDAACDLEL</sequence>
<dbReference type="GO" id="GO:0006357">
    <property type="term" value="P:regulation of transcription by RNA polymerase II"/>
    <property type="evidence" value="ECO:0007669"/>
    <property type="project" value="TreeGrafter"/>
</dbReference>
<evidence type="ECO:0000313" key="10">
    <source>
        <dbReference type="Proteomes" id="UP000759537"/>
    </source>
</evidence>
<keyword evidence="4 5" id="KW-0539">Nucleus</keyword>
<keyword evidence="2 5" id="KW-0238">DNA-binding</keyword>
<dbReference type="Gene3D" id="1.10.10.60">
    <property type="entry name" value="Homeodomain-like"/>
    <property type="match status" value="1"/>
</dbReference>
<dbReference type="OrthoDB" id="6159439at2759"/>
<evidence type="ECO:0000256" key="3">
    <source>
        <dbReference type="ARBA" id="ARBA00023155"/>
    </source>
</evidence>
<dbReference type="InterPro" id="IPR009057">
    <property type="entry name" value="Homeodomain-like_sf"/>
</dbReference>
<accession>A0A9P5TAX0</accession>
<dbReference type="GO" id="GO:0030154">
    <property type="term" value="P:cell differentiation"/>
    <property type="evidence" value="ECO:0007669"/>
    <property type="project" value="TreeGrafter"/>
</dbReference>
<dbReference type="InterPro" id="IPR001356">
    <property type="entry name" value="HD"/>
</dbReference>
<evidence type="ECO:0000256" key="6">
    <source>
        <dbReference type="RuleBase" id="RU000682"/>
    </source>
</evidence>
<dbReference type="CDD" id="cd00086">
    <property type="entry name" value="homeodomain"/>
    <property type="match status" value="1"/>
</dbReference>
<feature type="domain" description="Homeobox" evidence="8">
    <location>
        <begin position="172"/>
        <end position="232"/>
    </location>
</feature>
<name>A0A9P5TAX0_9AGAM</name>
<dbReference type="Pfam" id="PF00046">
    <property type="entry name" value="Homeodomain"/>
    <property type="match status" value="1"/>
</dbReference>
<dbReference type="EMBL" id="WHVB01000006">
    <property type="protein sequence ID" value="KAF8482021.1"/>
    <property type="molecule type" value="Genomic_DNA"/>
</dbReference>
<reference evidence="9" key="2">
    <citation type="journal article" date="2020" name="Nat. Commun.">
        <title>Large-scale genome sequencing of mycorrhizal fungi provides insights into the early evolution of symbiotic traits.</title>
        <authorList>
            <person name="Miyauchi S."/>
            <person name="Kiss E."/>
            <person name="Kuo A."/>
            <person name="Drula E."/>
            <person name="Kohler A."/>
            <person name="Sanchez-Garcia M."/>
            <person name="Morin E."/>
            <person name="Andreopoulos B."/>
            <person name="Barry K.W."/>
            <person name="Bonito G."/>
            <person name="Buee M."/>
            <person name="Carver A."/>
            <person name="Chen C."/>
            <person name="Cichocki N."/>
            <person name="Clum A."/>
            <person name="Culley D."/>
            <person name="Crous P.W."/>
            <person name="Fauchery L."/>
            <person name="Girlanda M."/>
            <person name="Hayes R.D."/>
            <person name="Keri Z."/>
            <person name="LaButti K."/>
            <person name="Lipzen A."/>
            <person name="Lombard V."/>
            <person name="Magnuson J."/>
            <person name="Maillard F."/>
            <person name="Murat C."/>
            <person name="Nolan M."/>
            <person name="Ohm R.A."/>
            <person name="Pangilinan J."/>
            <person name="Pereira M.F."/>
            <person name="Perotto S."/>
            <person name="Peter M."/>
            <person name="Pfister S."/>
            <person name="Riley R."/>
            <person name="Sitrit Y."/>
            <person name="Stielow J.B."/>
            <person name="Szollosi G."/>
            <person name="Zifcakova L."/>
            <person name="Stursova M."/>
            <person name="Spatafora J.W."/>
            <person name="Tedersoo L."/>
            <person name="Vaario L.M."/>
            <person name="Yamada A."/>
            <person name="Yan M."/>
            <person name="Wang P."/>
            <person name="Xu J."/>
            <person name="Bruns T."/>
            <person name="Baldrian P."/>
            <person name="Vilgalys R."/>
            <person name="Dunand C."/>
            <person name="Henrissat B."/>
            <person name="Grigoriev I.V."/>
            <person name="Hibbett D."/>
            <person name="Nagy L.G."/>
            <person name="Martin F.M."/>
        </authorList>
    </citation>
    <scope>NUCLEOTIDE SEQUENCE</scope>
    <source>
        <strain evidence="9">Prilba</strain>
    </source>
</reference>
<keyword evidence="10" id="KW-1185">Reference proteome</keyword>
<proteinExistence type="predicted"/>
<dbReference type="PROSITE" id="PS50071">
    <property type="entry name" value="HOMEOBOX_2"/>
    <property type="match status" value="1"/>
</dbReference>
<evidence type="ECO:0000259" key="8">
    <source>
        <dbReference type="PROSITE" id="PS50071"/>
    </source>
</evidence>
<feature type="compositionally biased region" description="Low complexity" evidence="7">
    <location>
        <begin position="139"/>
        <end position="149"/>
    </location>
</feature>
<feature type="compositionally biased region" description="Polar residues" evidence="7">
    <location>
        <begin position="371"/>
        <end position="393"/>
    </location>
</feature>
<evidence type="ECO:0000256" key="7">
    <source>
        <dbReference type="SAM" id="MobiDB-lite"/>
    </source>
</evidence>
<feature type="region of interest" description="Disordered" evidence="7">
    <location>
        <begin position="340"/>
        <end position="393"/>
    </location>
</feature>
<dbReference type="PANTHER" id="PTHR24324:SF5">
    <property type="entry name" value="HEMATOPOIETICALLY-EXPRESSED HOMEOBOX PROTEIN HHEX"/>
    <property type="match status" value="1"/>
</dbReference>
<dbReference type="SMART" id="SM00389">
    <property type="entry name" value="HOX"/>
    <property type="match status" value="1"/>
</dbReference>
<dbReference type="Proteomes" id="UP000759537">
    <property type="component" value="Unassembled WGS sequence"/>
</dbReference>
<dbReference type="SUPFAM" id="SSF46689">
    <property type="entry name" value="Homeodomain-like"/>
    <property type="match status" value="1"/>
</dbReference>